<name>A0A939DSH2_9ALTE</name>
<protein>
    <submittedName>
        <fullName evidence="2">Prepilin-type N-terminal cleavage/methylation domain-containing protein</fullName>
    </submittedName>
</protein>
<proteinExistence type="predicted"/>
<dbReference type="AlphaFoldDB" id="A0A939DSH2"/>
<dbReference type="InterPro" id="IPR012902">
    <property type="entry name" value="N_methyl_site"/>
</dbReference>
<dbReference type="Proteomes" id="UP000664654">
    <property type="component" value="Unassembled WGS sequence"/>
</dbReference>
<keyword evidence="1" id="KW-0812">Transmembrane</keyword>
<accession>A0A939DSH2</accession>
<dbReference type="RefSeq" id="WP_206575640.1">
    <property type="nucleotide sequence ID" value="NZ_JAFKCV010000019.1"/>
</dbReference>
<evidence type="ECO:0000313" key="2">
    <source>
        <dbReference type="EMBL" id="MBN7827532.1"/>
    </source>
</evidence>
<comment type="caution">
    <text evidence="2">The sequence shown here is derived from an EMBL/GenBank/DDBJ whole genome shotgun (WGS) entry which is preliminary data.</text>
</comment>
<evidence type="ECO:0000256" key="1">
    <source>
        <dbReference type="SAM" id="Phobius"/>
    </source>
</evidence>
<dbReference type="PROSITE" id="PS00409">
    <property type="entry name" value="PROKAR_NTER_METHYL"/>
    <property type="match status" value="1"/>
</dbReference>
<organism evidence="2 3">
    <name type="scientific">Bowmanella dokdonensis</name>
    <dbReference type="NCBI Taxonomy" id="751969"/>
    <lineage>
        <taxon>Bacteria</taxon>
        <taxon>Pseudomonadati</taxon>
        <taxon>Pseudomonadota</taxon>
        <taxon>Gammaproteobacteria</taxon>
        <taxon>Alteromonadales</taxon>
        <taxon>Alteromonadaceae</taxon>
        <taxon>Bowmanella</taxon>
    </lineage>
</organism>
<keyword evidence="1" id="KW-0472">Membrane</keyword>
<dbReference type="EMBL" id="JAFKCV010000019">
    <property type="protein sequence ID" value="MBN7827532.1"/>
    <property type="molecule type" value="Genomic_DNA"/>
</dbReference>
<evidence type="ECO:0000313" key="3">
    <source>
        <dbReference type="Proteomes" id="UP000664654"/>
    </source>
</evidence>
<gene>
    <name evidence="2" type="ORF">J0A66_20040</name>
</gene>
<sequence length="137" mass="15445">MTKSQGFTLLETLVAGFIMFLVIATTTMVYRGALLSSQKAQVSVELMQVVPFIMDLTELEIRQKSEETDVLNGQGKVLGIEYFWQARMESIGAVPPELDLSTGESVAQEARFKLWVVELQLSIQGRKQILLYKKVSW</sequence>
<keyword evidence="1" id="KW-1133">Transmembrane helix</keyword>
<keyword evidence="3" id="KW-1185">Reference proteome</keyword>
<reference evidence="2" key="1">
    <citation type="submission" date="2021-03" db="EMBL/GenBank/DDBJ databases">
        <title>novel species isolated from a fishpond in China.</title>
        <authorList>
            <person name="Lu H."/>
            <person name="Cai Z."/>
        </authorList>
    </citation>
    <scope>NUCLEOTIDE SEQUENCE</scope>
    <source>
        <strain evidence="2">JCM 30855</strain>
    </source>
</reference>
<feature type="transmembrane region" description="Helical" evidence="1">
    <location>
        <begin position="12"/>
        <end position="30"/>
    </location>
</feature>